<comment type="caution">
    <text evidence="3">The sequence shown here is derived from an EMBL/GenBank/DDBJ whole genome shotgun (WGS) entry which is preliminary data.</text>
</comment>
<dbReference type="InterPro" id="IPR036366">
    <property type="entry name" value="PGBDSf"/>
</dbReference>
<dbReference type="EMBL" id="BSYR01000004">
    <property type="protein sequence ID" value="GMI67051.1"/>
    <property type="molecule type" value="Genomic_DNA"/>
</dbReference>
<accession>A0A9W7GYA0</accession>
<dbReference type="InterPro" id="IPR002477">
    <property type="entry name" value="Peptidoglycan-bd-like"/>
</dbReference>
<name>A0A9W7GYA0_HIBTR</name>
<dbReference type="InterPro" id="IPR036365">
    <property type="entry name" value="PGBD-like_sf"/>
</dbReference>
<evidence type="ECO:0000313" key="4">
    <source>
        <dbReference type="Proteomes" id="UP001165190"/>
    </source>
</evidence>
<protein>
    <recommendedName>
        <fullName evidence="2">Peptidoglycan binding-like domain-containing protein</fullName>
    </recommendedName>
</protein>
<keyword evidence="4" id="KW-1185">Reference proteome</keyword>
<evidence type="ECO:0000259" key="2">
    <source>
        <dbReference type="Pfam" id="PF01471"/>
    </source>
</evidence>
<dbReference type="Proteomes" id="UP001165190">
    <property type="component" value="Unassembled WGS sequence"/>
</dbReference>
<dbReference type="Pfam" id="PF01471">
    <property type="entry name" value="PG_binding_1"/>
    <property type="match status" value="1"/>
</dbReference>
<dbReference type="SUPFAM" id="SSF47090">
    <property type="entry name" value="PGBD-like"/>
    <property type="match status" value="1"/>
</dbReference>
<keyword evidence="1" id="KW-0812">Transmembrane</keyword>
<reference evidence="3" key="1">
    <citation type="submission" date="2023-05" db="EMBL/GenBank/DDBJ databases">
        <title>Genome and transcriptome analyses reveal genes involved in the formation of fine ridges on petal epidermal cells in Hibiscus trionum.</title>
        <authorList>
            <person name="Koshimizu S."/>
            <person name="Masuda S."/>
            <person name="Ishii T."/>
            <person name="Shirasu K."/>
            <person name="Hoshino A."/>
            <person name="Arita M."/>
        </authorList>
    </citation>
    <scope>NUCLEOTIDE SEQUENCE</scope>
    <source>
        <strain evidence="3">Hamamatsu line</strain>
    </source>
</reference>
<feature type="transmembrane region" description="Helical" evidence="1">
    <location>
        <begin position="6"/>
        <end position="24"/>
    </location>
</feature>
<dbReference type="GO" id="GO:0140096">
    <property type="term" value="F:catalytic activity, acting on a protein"/>
    <property type="evidence" value="ECO:0007669"/>
    <property type="project" value="UniProtKB-ARBA"/>
</dbReference>
<dbReference type="OrthoDB" id="1743387at2759"/>
<proteinExistence type="predicted"/>
<organism evidence="3 4">
    <name type="scientific">Hibiscus trionum</name>
    <name type="common">Flower of an hour</name>
    <dbReference type="NCBI Taxonomy" id="183268"/>
    <lineage>
        <taxon>Eukaryota</taxon>
        <taxon>Viridiplantae</taxon>
        <taxon>Streptophyta</taxon>
        <taxon>Embryophyta</taxon>
        <taxon>Tracheophyta</taxon>
        <taxon>Spermatophyta</taxon>
        <taxon>Magnoliopsida</taxon>
        <taxon>eudicotyledons</taxon>
        <taxon>Gunneridae</taxon>
        <taxon>Pentapetalae</taxon>
        <taxon>rosids</taxon>
        <taxon>malvids</taxon>
        <taxon>Malvales</taxon>
        <taxon>Malvaceae</taxon>
        <taxon>Malvoideae</taxon>
        <taxon>Hibiscus</taxon>
    </lineage>
</organism>
<evidence type="ECO:0000313" key="3">
    <source>
        <dbReference type="EMBL" id="GMI67051.1"/>
    </source>
</evidence>
<dbReference type="Gene3D" id="1.10.101.10">
    <property type="entry name" value="PGBD-like superfamily/PGBD"/>
    <property type="match status" value="1"/>
</dbReference>
<keyword evidence="1" id="KW-0472">Membrane</keyword>
<feature type="domain" description="Peptidoglycan binding-like" evidence="2">
    <location>
        <begin position="41"/>
        <end position="97"/>
    </location>
</feature>
<gene>
    <name evidence="3" type="ORF">HRI_000374400</name>
</gene>
<keyword evidence="1" id="KW-1133">Transmembrane helix</keyword>
<dbReference type="AlphaFoldDB" id="A0A9W7GYA0"/>
<sequence length="102" mass="11604">MADKLSTQLFGAFLVFFVLQPFVIKSLELERAQKGDVIDGINQIKKYLKTYGYYRHGMKHTMGDRFDDSLESALKAYQESLGIGVTGRFDSDTMQAINVWCP</sequence>
<evidence type="ECO:0000256" key="1">
    <source>
        <dbReference type="SAM" id="Phobius"/>
    </source>
</evidence>